<proteinExistence type="predicted"/>
<accession>A0A0C2Z771</accession>
<evidence type="ECO:0000313" key="2">
    <source>
        <dbReference type="Proteomes" id="UP000053989"/>
    </source>
</evidence>
<dbReference type="EMBL" id="KN822095">
    <property type="protein sequence ID" value="KIM57838.1"/>
    <property type="molecule type" value="Genomic_DNA"/>
</dbReference>
<sequence length="66" mass="7786">MHEYSDYQSSASSCAKDIRTYSCFLTNESQQRKCLENTYLPVHRASYSTRLLREQDGRVLFDEEVK</sequence>
<dbReference type="InParanoid" id="A0A0C2Z771"/>
<evidence type="ECO:0000313" key="1">
    <source>
        <dbReference type="EMBL" id="KIM57838.1"/>
    </source>
</evidence>
<keyword evidence="2" id="KW-1185">Reference proteome</keyword>
<protein>
    <submittedName>
        <fullName evidence="1">Uncharacterized protein</fullName>
    </submittedName>
</protein>
<dbReference type="HOGENOM" id="CLU_2832701_0_0_1"/>
<reference evidence="1 2" key="1">
    <citation type="submission" date="2014-04" db="EMBL/GenBank/DDBJ databases">
        <authorList>
            <consortium name="DOE Joint Genome Institute"/>
            <person name="Kuo A."/>
            <person name="Kohler A."/>
            <person name="Nagy L.G."/>
            <person name="Floudas D."/>
            <person name="Copeland A."/>
            <person name="Barry K.W."/>
            <person name="Cichocki N."/>
            <person name="Veneault-Fourrey C."/>
            <person name="LaButti K."/>
            <person name="Lindquist E.A."/>
            <person name="Lipzen A."/>
            <person name="Lundell T."/>
            <person name="Morin E."/>
            <person name="Murat C."/>
            <person name="Sun H."/>
            <person name="Tunlid A."/>
            <person name="Henrissat B."/>
            <person name="Grigoriev I.V."/>
            <person name="Hibbett D.S."/>
            <person name="Martin F."/>
            <person name="Nordberg H.P."/>
            <person name="Cantor M.N."/>
            <person name="Hua S.X."/>
        </authorList>
    </citation>
    <scope>NUCLEOTIDE SEQUENCE [LARGE SCALE GENOMIC DNA]</scope>
    <source>
        <strain evidence="1 2">Foug A</strain>
    </source>
</reference>
<reference evidence="2" key="2">
    <citation type="submission" date="2015-01" db="EMBL/GenBank/DDBJ databases">
        <title>Evolutionary Origins and Diversification of the Mycorrhizal Mutualists.</title>
        <authorList>
            <consortium name="DOE Joint Genome Institute"/>
            <consortium name="Mycorrhizal Genomics Consortium"/>
            <person name="Kohler A."/>
            <person name="Kuo A."/>
            <person name="Nagy L.G."/>
            <person name="Floudas D."/>
            <person name="Copeland A."/>
            <person name="Barry K.W."/>
            <person name="Cichocki N."/>
            <person name="Veneault-Fourrey C."/>
            <person name="LaButti K."/>
            <person name="Lindquist E.A."/>
            <person name="Lipzen A."/>
            <person name="Lundell T."/>
            <person name="Morin E."/>
            <person name="Murat C."/>
            <person name="Riley R."/>
            <person name="Ohm R."/>
            <person name="Sun H."/>
            <person name="Tunlid A."/>
            <person name="Henrissat B."/>
            <person name="Grigoriev I.V."/>
            <person name="Hibbett D.S."/>
            <person name="Martin F."/>
        </authorList>
    </citation>
    <scope>NUCLEOTIDE SEQUENCE [LARGE SCALE GENOMIC DNA]</scope>
    <source>
        <strain evidence="2">Foug A</strain>
    </source>
</reference>
<dbReference type="AlphaFoldDB" id="A0A0C2Z771"/>
<name>A0A0C2Z771_9AGAM</name>
<organism evidence="1 2">
    <name type="scientific">Scleroderma citrinum Foug A</name>
    <dbReference type="NCBI Taxonomy" id="1036808"/>
    <lineage>
        <taxon>Eukaryota</taxon>
        <taxon>Fungi</taxon>
        <taxon>Dikarya</taxon>
        <taxon>Basidiomycota</taxon>
        <taxon>Agaricomycotina</taxon>
        <taxon>Agaricomycetes</taxon>
        <taxon>Agaricomycetidae</taxon>
        <taxon>Boletales</taxon>
        <taxon>Sclerodermatineae</taxon>
        <taxon>Sclerodermataceae</taxon>
        <taxon>Scleroderma</taxon>
    </lineage>
</organism>
<dbReference type="Proteomes" id="UP000053989">
    <property type="component" value="Unassembled WGS sequence"/>
</dbReference>
<gene>
    <name evidence="1" type="ORF">SCLCIDRAFT_1219107</name>
</gene>